<protein>
    <submittedName>
        <fullName evidence="2">Cadherin domain-containing protein</fullName>
    </submittedName>
</protein>
<proteinExistence type="predicted"/>
<dbReference type="AlphaFoldDB" id="A0A183GWK2"/>
<accession>A0A183GWK2</accession>
<dbReference type="WBParaSite" id="HPBE_0002707201-mRNA-1">
    <property type="protein sequence ID" value="HPBE_0002707201-mRNA-1"/>
    <property type="gene ID" value="HPBE_0002707201"/>
</dbReference>
<sequence length="136" mass="15208">LSGESTSKQNNICYLNTKNITNIALRHGLVDDRTDDLDLQSLKTLMKDKKEQIAAQSFHEATKPGGDGFILAFITEGGKRYLERYGGRGLVFDDTFNVTQYTFRLATLMVTDDAGNGFPCVFLLSWIPLRISPEVK</sequence>
<keyword evidence="1" id="KW-1185">Reference proteome</keyword>
<organism evidence="1 2">
    <name type="scientific">Heligmosomoides polygyrus</name>
    <name type="common">Parasitic roundworm</name>
    <dbReference type="NCBI Taxonomy" id="6339"/>
    <lineage>
        <taxon>Eukaryota</taxon>
        <taxon>Metazoa</taxon>
        <taxon>Ecdysozoa</taxon>
        <taxon>Nematoda</taxon>
        <taxon>Chromadorea</taxon>
        <taxon>Rhabditida</taxon>
        <taxon>Rhabditina</taxon>
        <taxon>Rhabditomorpha</taxon>
        <taxon>Strongyloidea</taxon>
        <taxon>Heligmosomidae</taxon>
        <taxon>Heligmosomoides</taxon>
    </lineage>
</organism>
<evidence type="ECO:0000313" key="2">
    <source>
        <dbReference type="WBParaSite" id="HPBE_0002707201-mRNA-1"/>
    </source>
</evidence>
<name>A0A183GWK2_HELPZ</name>
<evidence type="ECO:0000313" key="1">
    <source>
        <dbReference type="Proteomes" id="UP000050761"/>
    </source>
</evidence>
<dbReference type="Proteomes" id="UP000050761">
    <property type="component" value="Unassembled WGS sequence"/>
</dbReference>
<reference evidence="2" key="1">
    <citation type="submission" date="2019-09" db="UniProtKB">
        <authorList>
            <consortium name="WormBaseParasite"/>
        </authorList>
    </citation>
    <scope>IDENTIFICATION</scope>
</reference>